<accession>A0A1W0A2N4</accession>
<reference evidence="2 3" key="1">
    <citation type="journal article" date="2014" name="Genome Biol. Evol.">
        <title>The secreted proteins of Achlya hypogyna and Thraustotheca clavata identify the ancestral oomycete secretome and reveal gene acquisitions by horizontal gene transfer.</title>
        <authorList>
            <person name="Misner I."/>
            <person name="Blouin N."/>
            <person name="Leonard G."/>
            <person name="Richards T.A."/>
            <person name="Lane C.E."/>
        </authorList>
    </citation>
    <scope>NUCLEOTIDE SEQUENCE [LARGE SCALE GENOMIC DNA]</scope>
    <source>
        <strain evidence="2 3">ATCC 34112</strain>
    </source>
</reference>
<dbReference type="AlphaFoldDB" id="A0A1W0A2N4"/>
<evidence type="ECO:0000313" key="2">
    <source>
        <dbReference type="EMBL" id="OQS04508.1"/>
    </source>
</evidence>
<evidence type="ECO:0000256" key="1">
    <source>
        <dbReference type="SAM" id="MobiDB-lite"/>
    </source>
</evidence>
<proteinExistence type="predicted"/>
<protein>
    <submittedName>
        <fullName evidence="2">Uncharacterized protein</fullName>
    </submittedName>
</protein>
<dbReference type="EMBL" id="JNBS01000605">
    <property type="protein sequence ID" value="OQS04508.1"/>
    <property type="molecule type" value="Genomic_DNA"/>
</dbReference>
<dbReference type="Proteomes" id="UP000243217">
    <property type="component" value="Unassembled WGS sequence"/>
</dbReference>
<gene>
    <name evidence="2" type="ORF">THRCLA_03278</name>
</gene>
<dbReference type="OrthoDB" id="79675at2759"/>
<keyword evidence="3" id="KW-1185">Reference proteome</keyword>
<name>A0A1W0A2N4_9STRA</name>
<evidence type="ECO:0000313" key="3">
    <source>
        <dbReference type="Proteomes" id="UP000243217"/>
    </source>
</evidence>
<dbReference type="STRING" id="74557.A0A1W0A2N4"/>
<organism evidence="2 3">
    <name type="scientific">Thraustotheca clavata</name>
    <dbReference type="NCBI Taxonomy" id="74557"/>
    <lineage>
        <taxon>Eukaryota</taxon>
        <taxon>Sar</taxon>
        <taxon>Stramenopiles</taxon>
        <taxon>Oomycota</taxon>
        <taxon>Saprolegniomycetes</taxon>
        <taxon>Saprolegniales</taxon>
        <taxon>Achlyaceae</taxon>
        <taxon>Thraustotheca</taxon>
    </lineage>
</organism>
<sequence>MGRSQLQYRRGRGGRGRGEQRSSIATRALESNAFRYTQEEENDENELVEEDVFVKRDLRFNPNVQNLSSSTGGIGYFQSKTEQEWEQEMNKQEVVALDFKAIGHQISSLPPSSRFNIEEKYCIDFPIQEEIRDVPIVKEDVKEKIVDMKQEKVKNIIIKEEENKSIDDELDELLNM</sequence>
<feature type="region of interest" description="Disordered" evidence="1">
    <location>
        <begin position="1"/>
        <end position="45"/>
    </location>
</feature>
<comment type="caution">
    <text evidence="2">The sequence shown here is derived from an EMBL/GenBank/DDBJ whole genome shotgun (WGS) entry which is preliminary data.</text>
</comment>